<comment type="caution">
    <text evidence="2">The sequence shown here is derived from an EMBL/GenBank/DDBJ whole genome shotgun (WGS) entry which is preliminary data.</text>
</comment>
<protein>
    <submittedName>
        <fullName evidence="2">Tetratricopeptide repeat protein</fullName>
    </submittedName>
</protein>
<feature type="transmembrane region" description="Helical" evidence="1">
    <location>
        <begin position="247"/>
        <end position="269"/>
    </location>
</feature>
<feature type="transmembrane region" description="Helical" evidence="1">
    <location>
        <begin position="152"/>
        <end position="171"/>
    </location>
</feature>
<evidence type="ECO:0000313" key="2">
    <source>
        <dbReference type="EMBL" id="RCU52649.1"/>
    </source>
</evidence>
<dbReference type="RefSeq" id="WP_114336557.1">
    <property type="nucleotide sequence ID" value="NZ_QPID01000001.1"/>
</dbReference>
<dbReference type="EMBL" id="QPID01000001">
    <property type="protein sequence ID" value="RCU52649.1"/>
    <property type="molecule type" value="Genomic_DNA"/>
</dbReference>
<feature type="transmembrane region" description="Helical" evidence="1">
    <location>
        <begin position="177"/>
        <end position="196"/>
    </location>
</feature>
<keyword evidence="1" id="KW-0812">Transmembrane</keyword>
<proteinExistence type="predicted"/>
<organism evidence="2 3">
    <name type="scientific">Corallincola holothuriorum</name>
    <dbReference type="NCBI Taxonomy" id="2282215"/>
    <lineage>
        <taxon>Bacteria</taxon>
        <taxon>Pseudomonadati</taxon>
        <taxon>Pseudomonadota</taxon>
        <taxon>Gammaproteobacteria</taxon>
        <taxon>Alteromonadales</taxon>
        <taxon>Psychromonadaceae</taxon>
        <taxon>Corallincola</taxon>
    </lineage>
</organism>
<evidence type="ECO:0000313" key="3">
    <source>
        <dbReference type="Proteomes" id="UP000252558"/>
    </source>
</evidence>
<dbReference type="OrthoDB" id="5698243at2"/>
<name>A0A368NT41_9GAMM</name>
<accession>A0A368NT41</accession>
<dbReference type="AlphaFoldDB" id="A0A368NT41"/>
<gene>
    <name evidence="2" type="ORF">DU002_01375</name>
</gene>
<keyword evidence="1" id="KW-1133">Transmembrane helix</keyword>
<dbReference type="SUPFAM" id="SSF48452">
    <property type="entry name" value="TPR-like"/>
    <property type="match status" value="1"/>
</dbReference>
<evidence type="ECO:0000256" key="1">
    <source>
        <dbReference type="SAM" id="Phobius"/>
    </source>
</evidence>
<dbReference type="Gene3D" id="1.25.40.10">
    <property type="entry name" value="Tetratricopeptide repeat domain"/>
    <property type="match status" value="1"/>
</dbReference>
<dbReference type="Proteomes" id="UP000252558">
    <property type="component" value="Unassembled WGS sequence"/>
</dbReference>
<dbReference type="InterPro" id="IPR011990">
    <property type="entry name" value="TPR-like_helical_dom_sf"/>
</dbReference>
<feature type="transmembrane region" description="Helical" evidence="1">
    <location>
        <begin position="73"/>
        <end position="92"/>
    </location>
</feature>
<keyword evidence="3" id="KW-1185">Reference proteome</keyword>
<sequence>MSSCSYHADKQGSWHCPSCIKSFCTTCFPGGEKNFDGTSARCPLCRSELTFSVEDEDLPPFWRISWQFFRYPLQLQPMILLGLLFLVTQIAMSDLSATVTEQAGQLVVGGVLALALFIMVIHYGLAIIAALSEEQWQAPKLFDSESNILLTFKLLVALFVMYFFAGLLSMVSHSLAVIASVLVTLSIPAVTMVIALTHSLRDATNPAILAGVMVRIGWSYLLLWFAYTAVSNGGTALVWLFEGTESIKFLVTLLVVGSAYFSLVAYAMMGYTLFVNRNKLGLGNAEQQGVSLQPAEYDCQRVLGYSHLLLFEGRKKQAFEMVKDGLRRYPNEMRLRERMHRLLMLSEQTELLDKHSQRYLALLHEKGNIGAAARTLDEVITKIPGFEPEPELRYAIANIYFQQGRFDKAEALIGEPESWPASYIDRAGLYLLLAKAGLESGRPLQSVAELAATAGKLATPASQQQLEAQQLNQMALKMAEHSE</sequence>
<feature type="transmembrane region" description="Helical" evidence="1">
    <location>
        <begin position="104"/>
        <end position="131"/>
    </location>
</feature>
<reference evidence="2 3" key="1">
    <citation type="submission" date="2018-07" db="EMBL/GenBank/DDBJ databases">
        <title>Corallincola holothuriorum sp. nov., a new facultative anaerobe isolated from sea cucumber Apostichopus japonicus.</title>
        <authorList>
            <person name="Xia H."/>
        </authorList>
    </citation>
    <scope>NUCLEOTIDE SEQUENCE [LARGE SCALE GENOMIC DNA]</scope>
    <source>
        <strain evidence="2 3">C4</strain>
    </source>
</reference>
<keyword evidence="1" id="KW-0472">Membrane</keyword>
<dbReference type="Pfam" id="PF14559">
    <property type="entry name" value="TPR_19"/>
    <property type="match status" value="1"/>
</dbReference>